<keyword evidence="1" id="KW-0472">Membrane</keyword>
<feature type="transmembrane region" description="Helical" evidence="1">
    <location>
        <begin position="185"/>
        <end position="203"/>
    </location>
</feature>
<feature type="transmembrane region" description="Helical" evidence="1">
    <location>
        <begin position="127"/>
        <end position="153"/>
    </location>
</feature>
<dbReference type="EMBL" id="JAMCCK010000009">
    <property type="protein sequence ID" value="MCL3992842.1"/>
    <property type="molecule type" value="Genomic_DNA"/>
</dbReference>
<proteinExistence type="predicted"/>
<evidence type="ECO:0000313" key="2">
    <source>
        <dbReference type="EMBL" id="MCL3992842.1"/>
    </source>
</evidence>
<comment type="caution">
    <text evidence="2">The sequence shown here is derived from an EMBL/GenBank/DDBJ whole genome shotgun (WGS) entry which is preliminary data.</text>
</comment>
<feature type="transmembrane region" description="Helical" evidence="1">
    <location>
        <begin position="28"/>
        <end position="44"/>
    </location>
</feature>
<keyword evidence="1" id="KW-1133">Transmembrane helix</keyword>
<reference evidence="2 3" key="1">
    <citation type="submission" date="2022-05" db="EMBL/GenBank/DDBJ databases">
        <title>Genome Resource of Streptomyces lavenduligriseus GA1-1, a Strain with Broad-Spectrum Antifungal Activity against Phytopathogenic Fungi.</title>
        <authorList>
            <person name="Qi D."/>
        </authorList>
    </citation>
    <scope>NUCLEOTIDE SEQUENCE [LARGE SCALE GENOMIC DNA]</scope>
    <source>
        <strain evidence="2 3">GA1-1</strain>
    </source>
</reference>
<keyword evidence="1" id="KW-0812">Transmembrane</keyword>
<sequence length="252" mass="26867">MEFGRTSIGLLAALSVPAGLGWFKKMPAYGVGFTGLYGAVVLLPQNRDVDAWLALIGLFLLAACVAIFMRPWSSFSVDWSWIPKPTMTPVRYLATVGAAVASFLLLHLGWHAASKQMRTIVEGDDRFLITVSGLLLAVFGFQFLIGLTVAPLISEIRAKIASRDLPGSVEEFIKVGPHVGWIERFLLFSFLVVGSPEAAALVVTAKSFARAPGAREGGKLVGDYYLIGTLVSVAASLAASSITRLALGLSPL</sequence>
<feature type="transmembrane region" description="Helical" evidence="1">
    <location>
        <begin position="51"/>
        <end position="69"/>
    </location>
</feature>
<feature type="transmembrane region" description="Helical" evidence="1">
    <location>
        <begin position="224"/>
        <end position="247"/>
    </location>
</feature>
<keyword evidence="3" id="KW-1185">Reference proteome</keyword>
<accession>A0ABT0NPV5</accession>
<name>A0ABT0NPV5_9ACTN</name>
<dbReference type="RefSeq" id="WP_249457320.1">
    <property type="nucleotide sequence ID" value="NZ_JAMCCK010000009.1"/>
</dbReference>
<protein>
    <submittedName>
        <fullName evidence="2">Uncharacterized protein</fullName>
    </submittedName>
</protein>
<feature type="transmembrane region" description="Helical" evidence="1">
    <location>
        <begin position="89"/>
        <end position="106"/>
    </location>
</feature>
<dbReference type="Proteomes" id="UP001202052">
    <property type="component" value="Unassembled WGS sequence"/>
</dbReference>
<evidence type="ECO:0000313" key="3">
    <source>
        <dbReference type="Proteomes" id="UP001202052"/>
    </source>
</evidence>
<gene>
    <name evidence="2" type="ORF">M4438_04795</name>
</gene>
<evidence type="ECO:0000256" key="1">
    <source>
        <dbReference type="SAM" id="Phobius"/>
    </source>
</evidence>
<organism evidence="2 3">
    <name type="scientific">Streptomyces lavenduligriseus</name>
    <dbReference type="NCBI Taxonomy" id="67315"/>
    <lineage>
        <taxon>Bacteria</taxon>
        <taxon>Bacillati</taxon>
        <taxon>Actinomycetota</taxon>
        <taxon>Actinomycetes</taxon>
        <taxon>Kitasatosporales</taxon>
        <taxon>Streptomycetaceae</taxon>
        <taxon>Streptomyces</taxon>
    </lineage>
</organism>